<gene>
    <name evidence="3" type="ORF">SAMN05445756_0963</name>
</gene>
<evidence type="ECO:0000259" key="2">
    <source>
        <dbReference type="SMART" id="SM00858"/>
    </source>
</evidence>
<proteinExistence type="predicted"/>
<dbReference type="Proteomes" id="UP000198122">
    <property type="component" value="Unassembled WGS sequence"/>
</dbReference>
<dbReference type="CDD" id="cd11614">
    <property type="entry name" value="SAF_CpaB_FlgA_like"/>
    <property type="match status" value="1"/>
</dbReference>
<reference evidence="3 4" key="1">
    <citation type="submission" date="2017-06" db="EMBL/GenBank/DDBJ databases">
        <authorList>
            <person name="Kim H.J."/>
            <person name="Triplett B.A."/>
        </authorList>
    </citation>
    <scope>NUCLEOTIDE SEQUENCE [LARGE SCALE GENOMIC DNA]</scope>
    <source>
        <strain evidence="3 4">DSM 22179</strain>
    </source>
</reference>
<keyword evidence="4" id="KW-1185">Reference proteome</keyword>
<evidence type="ECO:0000256" key="1">
    <source>
        <dbReference type="SAM" id="MobiDB-lite"/>
    </source>
</evidence>
<protein>
    <submittedName>
        <fullName evidence="3">SAF domain-containing protein</fullName>
    </submittedName>
</protein>
<name>A0A212TCG7_9MICO</name>
<dbReference type="OrthoDB" id="3173428at2"/>
<feature type="region of interest" description="Disordered" evidence="1">
    <location>
        <begin position="1"/>
        <end position="24"/>
    </location>
</feature>
<accession>A0A212TCG7</accession>
<dbReference type="SMART" id="SM00858">
    <property type="entry name" value="SAF"/>
    <property type="match status" value="1"/>
</dbReference>
<organism evidence="3 4">
    <name type="scientific">Kytococcus aerolatus</name>
    <dbReference type="NCBI Taxonomy" id="592308"/>
    <lineage>
        <taxon>Bacteria</taxon>
        <taxon>Bacillati</taxon>
        <taxon>Actinomycetota</taxon>
        <taxon>Actinomycetes</taxon>
        <taxon>Micrococcales</taxon>
        <taxon>Kytococcaceae</taxon>
        <taxon>Kytococcus</taxon>
    </lineage>
</organism>
<feature type="domain" description="SAF" evidence="2">
    <location>
        <begin position="57"/>
        <end position="117"/>
    </location>
</feature>
<dbReference type="AlphaFoldDB" id="A0A212TCG7"/>
<dbReference type="InterPro" id="IPR013974">
    <property type="entry name" value="SAF"/>
</dbReference>
<dbReference type="Pfam" id="PF08666">
    <property type="entry name" value="SAF"/>
    <property type="match status" value="1"/>
</dbReference>
<evidence type="ECO:0000313" key="3">
    <source>
        <dbReference type="EMBL" id="SNC63712.1"/>
    </source>
</evidence>
<evidence type="ECO:0000313" key="4">
    <source>
        <dbReference type="Proteomes" id="UP000198122"/>
    </source>
</evidence>
<dbReference type="RefSeq" id="WP_088817880.1">
    <property type="nucleotide sequence ID" value="NZ_FYEZ01000001.1"/>
</dbReference>
<dbReference type="EMBL" id="FYEZ01000001">
    <property type="protein sequence ID" value="SNC63712.1"/>
    <property type="molecule type" value="Genomic_DNA"/>
</dbReference>
<sequence>MPLFRRPPSTPRGETTGSPRARRHRLRRGRRVLAVACAVPAIALTVQTLAPAAPETVPVVVAAADLPAGHALTEEDLETLQLPASAARWESTPPSELEGHTLATPVAAGDPVTARLALDPPAGLTGSRELAFVPVLEEPVRQAATAGRHVRITSRATGKVVVQRAVVRASIAPDPDSVDAAGGLWVELTAREVAALASATGQGGSAGLDGPLALTLLPSG</sequence>